<dbReference type="InterPro" id="IPR051455">
    <property type="entry name" value="Bact_solute-bind_prot3"/>
</dbReference>
<dbReference type="PANTHER" id="PTHR30085:SF2">
    <property type="entry name" value="GLUTAMATE_ASPARTATE IMPORT SOLUTE-BINDING PROTEIN"/>
    <property type="match status" value="1"/>
</dbReference>
<comment type="similarity">
    <text evidence="1">Belongs to the bacterial solute-binding protein 3 family.</text>
</comment>
<evidence type="ECO:0000256" key="3">
    <source>
        <dbReference type="ARBA" id="ARBA00022729"/>
    </source>
</evidence>
<dbReference type="SUPFAM" id="SSF53850">
    <property type="entry name" value="Periplasmic binding protein-like II"/>
    <property type="match status" value="1"/>
</dbReference>
<keyword evidence="2" id="KW-0813">Transport</keyword>
<evidence type="ECO:0000259" key="5">
    <source>
        <dbReference type="SMART" id="SM00062"/>
    </source>
</evidence>
<dbReference type="Gene3D" id="3.40.190.10">
    <property type="entry name" value="Periplasmic binding protein-like II"/>
    <property type="match status" value="2"/>
</dbReference>
<dbReference type="Pfam" id="PF00497">
    <property type="entry name" value="SBP_bac_3"/>
    <property type="match status" value="1"/>
</dbReference>
<dbReference type="EMBL" id="BSPX01000005">
    <property type="protein sequence ID" value="GLT21175.1"/>
    <property type="molecule type" value="Genomic_DNA"/>
</dbReference>
<keyword evidence="3 4" id="KW-0732">Signal</keyword>
<feature type="domain" description="Solute-binding protein family 3/N-terminal" evidence="5">
    <location>
        <begin position="48"/>
        <end position="271"/>
    </location>
</feature>
<evidence type="ECO:0000256" key="4">
    <source>
        <dbReference type="SAM" id="SignalP"/>
    </source>
</evidence>
<dbReference type="RefSeq" id="WP_284186643.1">
    <property type="nucleotide sequence ID" value="NZ_BSPX01000005.1"/>
</dbReference>
<accession>A0ABQ6F6K5</accession>
<evidence type="ECO:0000313" key="7">
    <source>
        <dbReference type="Proteomes" id="UP001157167"/>
    </source>
</evidence>
<gene>
    <name evidence="6" type="ORF">GCM10007933_06270</name>
</gene>
<evidence type="ECO:0000256" key="1">
    <source>
        <dbReference type="ARBA" id="ARBA00010333"/>
    </source>
</evidence>
<dbReference type="CDD" id="cd13688">
    <property type="entry name" value="PBP2_GltI_DEBP"/>
    <property type="match status" value="1"/>
</dbReference>
<organism evidence="6 7">
    <name type="scientific">Zoogloea oryzae</name>
    <dbReference type="NCBI Taxonomy" id="310767"/>
    <lineage>
        <taxon>Bacteria</taxon>
        <taxon>Pseudomonadati</taxon>
        <taxon>Pseudomonadota</taxon>
        <taxon>Betaproteobacteria</taxon>
        <taxon>Rhodocyclales</taxon>
        <taxon>Zoogloeaceae</taxon>
        <taxon>Zoogloea</taxon>
    </lineage>
</organism>
<proteinExistence type="inferred from homology"/>
<sequence>MRRAASCSRLAPTLALIGGLFLSGIAPGATAQSPELTGTLKKIRDTGVIALGHRAESAPFSFVNAEGRPDGYSVDLCLRVADSIKETLQLPKLQVKWVPVTSADRIDQVTSGKVDLECGTTSATLSRQASVDFSNLIFVDGTGLLVRNDRNVRRIADLANGTVAVTAGTTTEAALRQAFAQRAITATVVTVKNELEGLAAVEAGHFDAYANDRLILIGVARKARDLNALSLVDEDASMEPYALMMRHDPSFRLAVNRSLSALYRSPGIGEIYDR</sequence>
<dbReference type="PANTHER" id="PTHR30085">
    <property type="entry name" value="AMINO ACID ABC TRANSPORTER PERMEASE"/>
    <property type="match status" value="1"/>
</dbReference>
<reference evidence="7" key="1">
    <citation type="journal article" date="2019" name="Int. J. Syst. Evol. Microbiol.">
        <title>The Global Catalogue of Microorganisms (GCM) 10K type strain sequencing project: providing services to taxonomists for standard genome sequencing and annotation.</title>
        <authorList>
            <consortium name="The Broad Institute Genomics Platform"/>
            <consortium name="The Broad Institute Genome Sequencing Center for Infectious Disease"/>
            <person name="Wu L."/>
            <person name="Ma J."/>
        </authorList>
    </citation>
    <scope>NUCLEOTIDE SEQUENCE [LARGE SCALE GENOMIC DNA]</scope>
    <source>
        <strain evidence="7">NBRC 102407</strain>
    </source>
</reference>
<protein>
    <submittedName>
        <fullName evidence="6">Amino acid ABC transporter substrate-binding protein</fullName>
    </submittedName>
</protein>
<feature type="chain" id="PRO_5047401313" evidence="4">
    <location>
        <begin position="32"/>
        <end position="274"/>
    </location>
</feature>
<comment type="caution">
    <text evidence="6">The sequence shown here is derived from an EMBL/GenBank/DDBJ whole genome shotgun (WGS) entry which is preliminary data.</text>
</comment>
<feature type="signal peptide" evidence="4">
    <location>
        <begin position="1"/>
        <end position="31"/>
    </location>
</feature>
<dbReference type="Proteomes" id="UP001157167">
    <property type="component" value="Unassembled WGS sequence"/>
</dbReference>
<keyword evidence="7" id="KW-1185">Reference proteome</keyword>
<evidence type="ECO:0000256" key="2">
    <source>
        <dbReference type="ARBA" id="ARBA00022448"/>
    </source>
</evidence>
<dbReference type="InterPro" id="IPR001638">
    <property type="entry name" value="Solute-binding_3/MltF_N"/>
</dbReference>
<evidence type="ECO:0000313" key="6">
    <source>
        <dbReference type="EMBL" id="GLT21175.1"/>
    </source>
</evidence>
<dbReference type="SMART" id="SM00062">
    <property type="entry name" value="PBPb"/>
    <property type="match status" value="1"/>
</dbReference>
<name>A0ABQ6F6K5_9RHOO</name>